<feature type="chain" id="PRO_5001985872" evidence="1">
    <location>
        <begin position="24"/>
        <end position="286"/>
    </location>
</feature>
<name>A0A0A2A7G3_PROMR</name>
<gene>
    <name evidence="2" type="ORF">EU96_0956</name>
</gene>
<dbReference type="RefSeq" id="WP_032526631.1">
    <property type="nucleotide sequence ID" value="NZ_CP138951.1"/>
</dbReference>
<accession>A0A0A2A7G3</accession>
<keyword evidence="1" id="KW-0732">Signal</keyword>
<reference evidence="3" key="1">
    <citation type="journal article" date="2014" name="Sci. Data">
        <title>Genomes of diverse isolates of the marine cyanobacterium Prochlorococcus.</title>
        <authorList>
            <person name="Biller S."/>
            <person name="Berube P."/>
            <person name="Thompson J."/>
            <person name="Kelly L."/>
            <person name="Roggensack S."/>
            <person name="Awad L."/>
            <person name="Roache-Johnson K."/>
            <person name="Ding H."/>
            <person name="Giovannoni S.J."/>
            <person name="Moore L.R."/>
            <person name="Chisholm S.W."/>
        </authorList>
    </citation>
    <scope>NUCLEOTIDE SEQUENCE [LARGE SCALE GENOMIC DNA]</scope>
    <source>
        <strain evidence="3">MIT 9302</strain>
    </source>
</reference>
<dbReference type="Proteomes" id="UP000030445">
    <property type="component" value="Unassembled WGS sequence"/>
</dbReference>
<proteinExistence type="predicted"/>
<sequence>MYSKNFLKSLFTAGISIAGISFSALISSQQKVHAYSGNPCAAEGSTASEGAMSADCDGTPEVMKVKFFEFGLCTSDPLTSSTFSRANCEKAWESEAGITVDIPACMSTDGCTLQGEVIRPANGTYSHVYLIANTHWDIKGRVYYNNETYYTTSVDKAESAFYNYSTPTNNVNNYETYTNKMTSMGGSGWGANGCFDWSESIDGQTPKAVLTNNLLVTATNQAECTASTKLIGSSDLATPITITSKTRNYQLTWDVTYKGLWVDHDAGNDPDGIGAGPFSVDLTVSE</sequence>
<evidence type="ECO:0000313" key="3">
    <source>
        <dbReference type="Proteomes" id="UP000030445"/>
    </source>
</evidence>
<dbReference type="STRING" id="74545.EU96_0956"/>
<evidence type="ECO:0000313" key="2">
    <source>
        <dbReference type="EMBL" id="KGF97842.1"/>
    </source>
</evidence>
<dbReference type="AlphaFoldDB" id="A0A0A2A7G3"/>
<dbReference type="OrthoDB" id="539844at2"/>
<comment type="caution">
    <text evidence="2">The sequence shown here is derived from an EMBL/GenBank/DDBJ whole genome shotgun (WGS) entry which is preliminary data.</text>
</comment>
<protein>
    <submittedName>
        <fullName evidence="2">Uncharacterized protein</fullName>
    </submittedName>
</protein>
<feature type="signal peptide" evidence="1">
    <location>
        <begin position="1"/>
        <end position="23"/>
    </location>
</feature>
<evidence type="ECO:0000256" key="1">
    <source>
        <dbReference type="SAM" id="SignalP"/>
    </source>
</evidence>
<organism evidence="2 3">
    <name type="scientific">Prochlorococcus marinus str. MIT 9302</name>
    <dbReference type="NCBI Taxonomy" id="74545"/>
    <lineage>
        <taxon>Bacteria</taxon>
        <taxon>Bacillati</taxon>
        <taxon>Cyanobacteriota</taxon>
        <taxon>Cyanophyceae</taxon>
        <taxon>Synechococcales</taxon>
        <taxon>Prochlorococcaceae</taxon>
        <taxon>Prochlorococcus</taxon>
    </lineage>
</organism>
<dbReference type="EMBL" id="JNAM01000009">
    <property type="protein sequence ID" value="KGF97842.1"/>
    <property type="molecule type" value="Genomic_DNA"/>
</dbReference>